<dbReference type="InterPro" id="IPR050469">
    <property type="entry name" value="Diguanylate_Cyclase"/>
</dbReference>
<dbReference type="PROSITE" id="PS50885">
    <property type="entry name" value="HAMP"/>
    <property type="match status" value="1"/>
</dbReference>
<dbReference type="GO" id="GO:0007165">
    <property type="term" value="P:signal transduction"/>
    <property type="evidence" value="ECO:0007669"/>
    <property type="project" value="InterPro"/>
</dbReference>
<dbReference type="SUPFAM" id="SSF158472">
    <property type="entry name" value="HAMP domain-like"/>
    <property type="match status" value="1"/>
</dbReference>
<dbReference type="NCBIfam" id="TIGR00254">
    <property type="entry name" value="GGDEF"/>
    <property type="match status" value="1"/>
</dbReference>
<sequence>MRQTPFILNDLFNSKAQCPAMRISEITNWAYAVTVVLTALSGGAFILSSQSASVERLAIEERQTLGDLGEQLALGAEERSDAARLYVMTGEARYLDVFRGDESEENRLDGEIVDIRRFGATAAELSVLTDVEAAAQALDKLEKDTIAAYPQSEKSAVQEALFGADHERLQTGLLANIDRFRELVSVRTDGAVADAQAKSDWWGLIAKTMLAITAVVFLSVLYFILRRRVALPLVHMTGIVSRLARQDYAVEVPLDVRRDEIGDMNQAIHVFRENGLERERLDAERRADQRTKDLILQMMHRLQACHAEAELAEVVSCFSPQIFPELAGNLYVLNDSRTQLTKVGAWLEPRHATDAFPSSACWGLRRGRPHLSYHRAEDIACPHLVQGAGEGVAEEIACLCVPLTAQGDTIGLLCFEEREGHAMAPENSRLYLELIAENIGLAVANLQLRDRLMKLAVRDALTGLLNRRCLDEALTKFAREGSGLPVSCLMIDIDRFKHFNDEFGHDAGDKVMQYVAQIILDTVGSAGTCYRFGGEEFTVLLRSMSDKDVFELAERLRERIATTPLSHGGRILGLVSVSIGVAEAVSAGAISTLVTRADAALYEAKSRGRNQTVTARAMVLAHDAERVVS</sequence>
<dbReference type="GO" id="GO:0052621">
    <property type="term" value="F:diguanylate cyclase activity"/>
    <property type="evidence" value="ECO:0007669"/>
    <property type="project" value="UniProtKB-EC"/>
</dbReference>
<evidence type="ECO:0000256" key="3">
    <source>
        <dbReference type="SAM" id="Phobius"/>
    </source>
</evidence>
<dbReference type="InterPro" id="IPR029016">
    <property type="entry name" value="GAF-like_dom_sf"/>
</dbReference>
<dbReference type="SMART" id="SM00304">
    <property type="entry name" value="HAMP"/>
    <property type="match status" value="1"/>
</dbReference>
<dbReference type="PANTHER" id="PTHR45138:SF9">
    <property type="entry name" value="DIGUANYLATE CYCLASE DGCM-RELATED"/>
    <property type="match status" value="1"/>
</dbReference>
<evidence type="ECO:0000256" key="2">
    <source>
        <dbReference type="ARBA" id="ARBA00034247"/>
    </source>
</evidence>
<dbReference type="Gene3D" id="6.10.340.10">
    <property type="match status" value="1"/>
</dbReference>
<evidence type="ECO:0000313" key="6">
    <source>
        <dbReference type="EMBL" id="TWF55026.1"/>
    </source>
</evidence>
<dbReference type="GO" id="GO:0043709">
    <property type="term" value="P:cell adhesion involved in single-species biofilm formation"/>
    <property type="evidence" value="ECO:0007669"/>
    <property type="project" value="TreeGrafter"/>
</dbReference>
<reference evidence="6 7" key="1">
    <citation type="submission" date="2019-06" db="EMBL/GenBank/DDBJ databases">
        <title>Sorghum-associated microbial communities from plants grown in Nebraska, USA.</title>
        <authorList>
            <person name="Schachtman D."/>
        </authorList>
    </citation>
    <scope>NUCLEOTIDE SEQUENCE [LARGE SCALE GENOMIC DNA]</scope>
    <source>
        <strain evidence="6 7">1225</strain>
    </source>
</reference>
<organism evidence="6 7">
    <name type="scientific">Neorhizobium alkalisoli</name>
    <dbReference type="NCBI Taxonomy" id="528178"/>
    <lineage>
        <taxon>Bacteria</taxon>
        <taxon>Pseudomonadati</taxon>
        <taxon>Pseudomonadota</taxon>
        <taxon>Alphaproteobacteria</taxon>
        <taxon>Hyphomicrobiales</taxon>
        <taxon>Rhizobiaceae</taxon>
        <taxon>Rhizobium/Agrobacterium group</taxon>
        <taxon>Neorhizobium</taxon>
    </lineage>
</organism>
<feature type="transmembrane region" description="Helical" evidence="3">
    <location>
        <begin position="29"/>
        <end position="47"/>
    </location>
</feature>
<name>A0A561QXC4_9HYPH</name>
<dbReference type="FunFam" id="3.30.70.270:FF:000001">
    <property type="entry name" value="Diguanylate cyclase domain protein"/>
    <property type="match status" value="1"/>
</dbReference>
<feature type="transmembrane region" description="Helical" evidence="3">
    <location>
        <begin position="204"/>
        <end position="225"/>
    </location>
</feature>
<dbReference type="EC" id="2.7.7.65" evidence="1"/>
<comment type="caution">
    <text evidence="6">The sequence shown here is derived from an EMBL/GenBank/DDBJ whole genome shotgun (WGS) entry which is preliminary data.</text>
</comment>
<keyword evidence="3" id="KW-0472">Membrane</keyword>
<dbReference type="GO" id="GO:1902201">
    <property type="term" value="P:negative regulation of bacterial-type flagellum-dependent cell motility"/>
    <property type="evidence" value="ECO:0007669"/>
    <property type="project" value="TreeGrafter"/>
</dbReference>
<dbReference type="InterPro" id="IPR029787">
    <property type="entry name" value="Nucleotide_cyclase"/>
</dbReference>
<feature type="domain" description="HAMP" evidence="4">
    <location>
        <begin position="227"/>
        <end position="280"/>
    </location>
</feature>
<keyword evidence="3" id="KW-1133">Transmembrane helix</keyword>
<keyword evidence="3" id="KW-0812">Transmembrane</keyword>
<dbReference type="InterPro" id="IPR000160">
    <property type="entry name" value="GGDEF_dom"/>
</dbReference>
<dbReference type="PANTHER" id="PTHR45138">
    <property type="entry name" value="REGULATORY COMPONENTS OF SENSORY TRANSDUCTION SYSTEM"/>
    <property type="match status" value="1"/>
</dbReference>
<comment type="catalytic activity">
    <reaction evidence="2">
        <text>2 GTP = 3',3'-c-di-GMP + 2 diphosphate</text>
        <dbReference type="Rhea" id="RHEA:24898"/>
        <dbReference type="ChEBI" id="CHEBI:33019"/>
        <dbReference type="ChEBI" id="CHEBI:37565"/>
        <dbReference type="ChEBI" id="CHEBI:58805"/>
        <dbReference type="EC" id="2.7.7.65"/>
    </reaction>
</comment>
<dbReference type="Pfam" id="PF00672">
    <property type="entry name" value="HAMP"/>
    <property type="match status" value="1"/>
</dbReference>
<dbReference type="AlphaFoldDB" id="A0A561QXC4"/>
<dbReference type="InterPro" id="IPR003660">
    <property type="entry name" value="HAMP_dom"/>
</dbReference>
<dbReference type="CDD" id="cd01949">
    <property type="entry name" value="GGDEF"/>
    <property type="match status" value="1"/>
</dbReference>
<evidence type="ECO:0000259" key="4">
    <source>
        <dbReference type="PROSITE" id="PS50885"/>
    </source>
</evidence>
<proteinExistence type="predicted"/>
<dbReference type="InterPro" id="IPR043128">
    <property type="entry name" value="Rev_trsase/Diguanyl_cyclase"/>
</dbReference>
<keyword evidence="7" id="KW-1185">Reference proteome</keyword>
<feature type="domain" description="GGDEF" evidence="5">
    <location>
        <begin position="484"/>
        <end position="617"/>
    </location>
</feature>
<dbReference type="GO" id="GO:0005886">
    <property type="term" value="C:plasma membrane"/>
    <property type="evidence" value="ECO:0007669"/>
    <property type="project" value="TreeGrafter"/>
</dbReference>
<dbReference type="EMBL" id="VIWP01000003">
    <property type="protein sequence ID" value="TWF55026.1"/>
    <property type="molecule type" value="Genomic_DNA"/>
</dbReference>
<dbReference type="Gene3D" id="3.30.70.270">
    <property type="match status" value="1"/>
</dbReference>
<dbReference type="SUPFAM" id="SSF55781">
    <property type="entry name" value="GAF domain-like"/>
    <property type="match status" value="1"/>
</dbReference>
<dbReference type="Proteomes" id="UP000320653">
    <property type="component" value="Unassembled WGS sequence"/>
</dbReference>
<protein>
    <recommendedName>
        <fullName evidence="1">diguanylate cyclase</fullName>
        <ecNumber evidence="1">2.7.7.65</ecNumber>
    </recommendedName>
</protein>
<dbReference type="SMART" id="SM00267">
    <property type="entry name" value="GGDEF"/>
    <property type="match status" value="1"/>
</dbReference>
<evidence type="ECO:0000256" key="1">
    <source>
        <dbReference type="ARBA" id="ARBA00012528"/>
    </source>
</evidence>
<dbReference type="Gene3D" id="3.30.450.40">
    <property type="match status" value="1"/>
</dbReference>
<dbReference type="Pfam" id="PF00990">
    <property type="entry name" value="GGDEF"/>
    <property type="match status" value="1"/>
</dbReference>
<evidence type="ECO:0000313" key="7">
    <source>
        <dbReference type="Proteomes" id="UP000320653"/>
    </source>
</evidence>
<dbReference type="PROSITE" id="PS50887">
    <property type="entry name" value="GGDEF"/>
    <property type="match status" value="1"/>
</dbReference>
<dbReference type="SUPFAM" id="SSF55073">
    <property type="entry name" value="Nucleotide cyclase"/>
    <property type="match status" value="1"/>
</dbReference>
<evidence type="ECO:0000259" key="5">
    <source>
        <dbReference type="PROSITE" id="PS50887"/>
    </source>
</evidence>
<accession>A0A561QXC4</accession>
<gene>
    <name evidence="6" type="ORF">FHW37_103899</name>
</gene>